<keyword evidence="2" id="KW-1133">Transmembrane helix</keyword>
<name>S8EDM0_9LAMI</name>
<keyword evidence="2" id="KW-0472">Membrane</keyword>
<sequence length="105" mass="11611">MEELSRAPPMTEAGKEEEENWAADERWVWAIASVGQLVWGISSYRRGYTGESPHLMMPLKAFAVASLFLGAGASAAIGSLRASGIRTVEDMKDLGRVRRRRRTDS</sequence>
<reference evidence="3 4" key="1">
    <citation type="journal article" date="2013" name="BMC Genomics">
        <title>The miniature genome of a carnivorous plant Genlisea aurea contains a low number of genes and short non-coding sequences.</title>
        <authorList>
            <person name="Leushkin E.V."/>
            <person name="Sutormin R.A."/>
            <person name="Nabieva E.R."/>
            <person name="Penin A.A."/>
            <person name="Kondrashov A.S."/>
            <person name="Logacheva M.D."/>
        </authorList>
    </citation>
    <scope>NUCLEOTIDE SEQUENCE [LARGE SCALE GENOMIC DNA]</scope>
</reference>
<feature type="transmembrane region" description="Helical" evidence="2">
    <location>
        <begin position="61"/>
        <end position="82"/>
    </location>
</feature>
<organism evidence="3 4">
    <name type="scientific">Genlisea aurea</name>
    <dbReference type="NCBI Taxonomy" id="192259"/>
    <lineage>
        <taxon>Eukaryota</taxon>
        <taxon>Viridiplantae</taxon>
        <taxon>Streptophyta</taxon>
        <taxon>Embryophyta</taxon>
        <taxon>Tracheophyta</taxon>
        <taxon>Spermatophyta</taxon>
        <taxon>Magnoliopsida</taxon>
        <taxon>eudicotyledons</taxon>
        <taxon>Gunneridae</taxon>
        <taxon>Pentapetalae</taxon>
        <taxon>asterids</taxon>
        <taxon>lamiids</taxon>
        <taxon>Lamiales</taxon>
        <taxon>Lentibulariaceae</taxon>
        <taxon>Genlisea</taxon>
    </lineage>
</organism>
<feature type="region of interest" description="Disordered" evidence="1">
    <location>
        <begin position="1"/>
        <end position="20"/>
    </location>
</feature>
<dbReference type="Proteomes" id="UP000015453">
    <property type="component" value="Unassembled WGS sequence"/>
</dbReference>
<evidence type="ECO:0000256" key="2">
    <source>
        <dbReference type="SAM" id="Phobius"/>
    </source>
</evidence>
<dbReference type="AlphaFoldDB" id="S8EDM0"/>
<evidence type="ECO:0000256" key="1">
    <source>
        <dbReference type="SAM" id="MobiDB-lite"/>
    </source>
</evidence>
<accession>S8EDM0</accession>
<evidence type="ECO:0000313" key="4">
    <source>
        <dbReference type="Proteomes" id="UP000015453"/>
    </source>
</evidence>
<gene>
    <name evidence="3" type="ORF">M569_04109</name>
</gene>
<dbReference type="PANTHER" id="PTHR37744">
    <property type="entry name" value="STAR LIPID TRANSFER-LIKE PROTEIN"/>
    <property type="match status" value="1"/>
</dbReference>
<dbReference type="PANTHER" id="PTHR37744:SF1">
    <property type="entry name" value="STAR LIPID TRANSFER-LIKE PROTEIN"/>
    <property type="match status" value="1"/>
</dbReference>
<proteinExistence type="predicted"/>
<keyword evidence="2" id="KW-0812">Transmembrane</keyword>
<comment type="caution">
    <text evidence="3">The sequence shown here is derived from an EMBL/GenBank/DDBJ whole genome shotgun (WGS) entry which is preliminary data.</text>
</comment>
<dbReference type="OrthoDB" id="1690282at2759"/>
<evidence type="ECO:0000313" key="3">
    <source>
        <dbReference type="EMBL" id="EPS70652.1"/>
    </source>
</evidence>
<dbReference type="EMBL" id="AUSU01001600">
    <property type="protein sequence ID" value="EPS70652.1"/>
    <property type="molecule type" value="Genomic_DNA"/>
</dbReference>
<keyword evidence="4" id="KW-1185">Reference proteome</keyword>
<protein>
    <submittedName>
        <fullName evidence="3">Uncharacterized protein</fullName>
    </submittedName>
</protein>